<sequence length="61" mass="6908">MNAALQAAWMQRAGSDWLPEDTVGGVALWFPRHERHITVMTSSLGWLSSSLKRRVCHDQSQ</sequence>
<organism evidence="1 4">
    <name type="scientific">Puccinia graminis f. sp. tritici</name>
    <dbReference type="NCBI Taxonomy" id="56615"/>
    <lineage>
        <taxon>Eukaryota</taxon>
        <taxon>Fungi</taxon>
        <taxon>Dikarya</taxon>
        <taxon>Basidiomycota</taxon>
        <taxon>Pucciniomycotina</taxon>
        <taxon>Pucciniomycetes</taxon>
        <taxon>Pucciniales</taxon>
        <taxon>Pucciniaceae</taxon>
        <taxon>Puccinia</taxon>
    </lineage>
</organism>
<accession>A0A5B0MC39</accession>
<evidence type="ECO:0000313" key="2">
    <source>
        <dbReference type="EMBL" id="KAA1090542.1"/>
    </source>
</evidence>
<comment type="caution">
    <text evidence="1">The sequence shown here is derived from an EMBL/GenBank/DDBJ whole genome shotgun (WGS) entry which is preliminary data.</text>
</comment>
<dbReference type="EMBL" id="VDEP01000473">
    <property type="protein sequence ID" value="KAA1074242.1"/>
    <property type="molecule type" value="Genomic_DNA"/>
</dbReference>
<reference evidence="3 4" key="1">
    <citation type="submission" date="2019-05" db="EMBL/GenBank/DDBJ databases">
        <title>Emergence of the Ug99 lineage of the wheat stem rust pathogen through somatic hybridization.</title>
        <authorList>
            <person name="Li F."/>
            <person name="Upadhyaya N.M."/>
            <person name="Sperschneider J."/>
            <person name="Matny O."/>
            <person name="Nguyen-Phuc H."/>
            <person name="Mago R."/>
            <person name="Raley C."/>
            <person name="Miller M.E."/>
            <person name="Silverstein K.A.T."/>
            <person name="Henningsen E."/>
            <person name="Hirsch C.D."/>
            <person name="Visser B."/>
            <person name="Pretorius Z.A."/>
            <person name="Steffenson B.J."/>
            <person name="Schwessinger B."/>
            <person name="Dodds P.N."/>
            <person name="Figueroa M."/>
        </authorList>
    </citation>
    <scope>NUCLEOTIDE SEQUENCE [LARGE SCALE GENOMIC DNA]</scope>
    <source>
        <strain evidence="2">21-0</strain>
        <strain evidence="1 4">Ug99</strain>
    </source>
</reference>
<evidence type="ECO:0000313" key="1">
    <source>
        <dbReference type="EMBL" id="KAA1074242.1"/>
    </source>
</evidence>
<evidence type="ECO:0000313" key="3">
    <source>
        <dbReference type="Proteomes" id="UP000324748"/>
    </source>
</evidence>
<name>A0A5B0MC39_PUCGR</name>
<protein>
    <submittedName>
        <fullName evidence="1">Uncharacterized protein</fullName>
    </submittedName>
</protein>
<dbReference type="Proteomes" id="UP000324748">
    <property type="component" value="Unassembled WGS sequence"/>
</dbReference>
<dbReference type="AlphaFoldDB" id="A0A5B0MC39"/>
<gene>
    <name evidence="2" type="ORF">PGT21_004673</name>
    <name evidence="1" type="ORF">PGTUg99_031686</name>
</gene>
<evidence type="ECO:0000313" key="4">
    <source>
        <dbReference type="Proteomes" id="UP000325313"/>
    </source>
</evidence>
<proteinExistence type="predicted"/>
<dbReference type="Proteomes" id="UP000325313">
    <property type="component" value="Unassembled WGS sequence"/>
</dbReference>
<keyword evidence="3" id="KW-1185">Reference proteome</keyword>
<dbReference type="EMBL" id="VSWC01000092">
    <property type="protein sequence ID" value="KAA1090542.1"/>
    <property type="molecule type" value="Genomic_DNA"/>
</dbReference>